<comment type="subcellular location">
    <subcellularLocation>
        <location evidence="1">Cell membrane</location>
        <topology evidence="1">Multi-pass membrane protein</topology>
    </subcellularLocation>
</comment>
<proteinExistence type="predicted"/>
<evidence type="ECO:0000256" key="11">
    <source>
        <dbReference type="SAM" id="Phobius"/>
    </source>
</evidence>
<evidence type="ECO:0000256" key="9">
    <source>
        <dbReference type="ARBA" id="ARBA00023012"/>
    </source>
</evidence>
<comment type="caution">
    <text evidence="13">The sequence shown here is derived from an EMBL/GenBank/DDBJ whole genome shotgun (WGS) entry which is preliminary data.</text>
</comment>
<keyword evidence="10 11" id="KW-0472">Membrane</keyword>
<keyword evidence="2" id="KW-1003">Cell membrane</keyword>
<sequence length="595" mass="65486">MTTLLILMLERVGILLIVVFLLSRMRSFRKIIDNEHGMKERLLLIAVFGTFGILSNYTGIEIRGGEVSTQVWQTDVAFDSALANTRVLGVVLGGLLGGPLVGLGAGLIAGAHRMALGGFTAAACGVSTLLAGIVAGLIGKRFQVNDKHTPWRAVAIGIVMECTQMGIIVLAARPYEAALTLVKVIAVPMILINGFGTLLFMLIVQSILQEEERTRALQTHKALYIADQTLPFFRQGLNAHSCREVAAIILKWTNAAAISITNRHQVLAHVGAGADHHMPMQRLATQLTKNVLEQGRLLKARSRDEIQCAHESCALQAAIVLPLQVHGKTVGTLKLYFTNPGQMDQVEQELAEGLGKLFSTQLELAEAELQSKLLKDAEIKALQAQVHPHFLFNAINTISVLCRTDSEKARELLLQLSVFFRSNLQGARQMLIPLHKELEHVEAYVSLVQARFPDKYEIRMDIEPSTEKVLIPPFTLQPLVENAVRHAFSKPKDKRIGQVTVRAFKQDDQMVLVTEDNGSGIDRGLLDLVGKQTVDSAEGTGTALYNIRKRIEEIYGEAACFQVESERGAGTKIVIRLPLHHNQWGDQHVEGLYRG</sequence>
<keyword evidence="5" id="KW-0547">Nucleotide-binding</keyword>
<dbReference type="InterPro" id="IPR003594">
    <property type="entry name" value="HATPase_dom"/>
</dbReference>
<evidence type="ECO:0000256" key="3">
    <source>
        <dbReference type="ARBA" id="ARBA00022679"/>
    </source>
</evidence>
<feature type="transmembrane region" description="Helical" evidence="11">
    <location>
        <begin position="6"/>
        <end position="22"/>
    </location>
</feature>
<dbReference type="GO" id="GO:0000155">
    <property type="term" value="F:phosphorelay sensor kinase activity"/>
    <property type="evidence" value="ECO:0007669"/>
    <property type="project" value="InterPro"/>
</dbReference>
<dbReference type="EMBL" id="CAJVAS010000027">
    <property type="protein sequence ID" value="CAG7644308.1"/>
    <property type="molecule type" value="Genomic_DNA"/>
</dbReference>
<dbReference type="Pfam" id="PF07694">
    <property type="entry name" value="5TM-5TMR_LYT"/>
    <property type="match status" value="1"/>
</dbReference>
<keyword evidence="8 11" id="KW-1133">Transmembrane helix</keyword>
<keyword evidence="6 13" id="KW-0418">Kinase</keyword>
<dbReference type="InterPro" id="IPR050640">
    <property type="entry name" value="Bact_2-comp_sensor_kinase"/>
</dbReference>
<dbReference type="InterPro" id="IPR003018">
    <property type="entry name" value="GAF"/>
</dbReference>
<dbReference type="Pfam" id="PF02518">
    <property type="entry name" value="HATPase_c"/>
    <property type="match status" value="1"/>
</dbReference>
<feature type="transmembrane region" description="Helical" evidence="11">
    <location>
        <begin position="151"/>
        <end position="172"/>
    </location>
</feature>
<feature type="transmembrane region" description="Helical" evidence="11">
    <location>
        <begin position="87"/>
        <end position="109"/>
    </location>
</feature>
<dbReference type="InterPro" id="IPR010559">
    <property type="entry name" value="Sig_transdc_His_kin_internal"/>
</dbReference>
<evidence type="ECO:0000313" key="14">
    <source>
        <dbReference type="Proteomes" id="UP000693672"/>
    </source>
</evidence>
<dbReference type="PROSITE" id="PS50109">
    <property type="entry name" value="HIS_KIN"/>
    <property type="match status" value="1"/>
</dbReference>
<feature type="transmembrane region" description="Helical" evidence="11">
    <location>
        <begin position="184"/>
        <end position="208"/>
    </location>
</feature>
<dbReference type="SMART" id="SM00387">
    <property type="entry name" value="HATPase_c"/>
    <property type="match status" value="1"/>
</dbReference>
<evidence type="ECO:0000256" key="10">
    <source>
        <dbReference type="ARBA" id="ARBA00023136"/>
    </source>
</evidence>
<keyword evidence="14" id="KW-1185">Reference proteome</keyword>
<evidence type="ECO:0000259" key="12">
    <source>
        <dbReference type="PROSITE" id="PS50109"/>
    </source>
</evidence>
<feature type="transmembrane region" description="Helical" evidence="11">
    <location>
        <begin position="42"/>
        <end position="60"/>
    </location>
</feature>
<dbReference type="Pfam" id="PF06580">
    <property type="entry name" value="His_kinase"/>
    <property type="match status" value="1"/>
</dbReference>
<reference evidence="13" key="1">
    <citation type="submission" date="2021-06" db="EMBL/GenBank/DDBJ databases">
        <authorList>
            <person name="Criscuolo A."/>
        </authorList>
    </citation>
    <scope>NUCLEOTIDE SEQUENCE</scope>
    <source>
        <strain evidence="13">CIP111600</strain>
    </source>
</reference>
<keyword evidence="3 13" id="KW-0808">Transferase</keyword>
<dbReference type="Pfam" id="PF13492">
    <property type="entry name" value="GAF_3"/>
    <property type="match status" value="1"/>
</dbReference>
<dbReference type="PANTHER" id="PTHR34220:SF7">
    <property type="entry name" value="SENSOR HISTIDINE KINASE YPDA"/>
    <property type="match status" value="1"/>
</dbReference>
<dbReference type="InterPro" id="IPR011620">
    <property type="entry name" value="Sig_transdc_His_kinase_LytS_TM"/>
</dbReference>
<evidence type="ECO:0000256" key="6">
    <source>
        <dbReference type="ARBA" id="ARBA00022777"/>
    </source>
</evidence>
<dbReference type="AlphaFoldDB" id="A0A916NKR7"/>
<dbReference type="GO" id="GO:0005886">
    <property type="term" value="C:plasma membrane"/>
    <property type="evidence" value="ECO:0007669"/>
    <property type="project" value="UniProtKB-SubCell"/>
</dbReference>
<evidence type="ECO:0000256" key="1">
    <source>
        <dbReference type="ARBA" id="ARBA00004651"/>
    </source>
</evidence>
<evidence type="ECO:0000256" key="2">
    <source>
        <dbReference type="ARBA" id="ARBA00022475"/>
    </source>
</evidence>
<organism evidence="13 14">
    <name type="scientific">Paenibacillus solanacearum</name>
    <dbReference type="NCBI Taxonomy" id="2048548"/>
    <lineage>
        <taxon>Bacteria</taxon>
        <taxon>Bacillati</taxon>
        <taxon>Bacillota</taxon>
        <taxon>Bacilli</taxon>
        <taxon>Bacillales</taxon>
        <taxon>Paenibacillaceae</taxon>
        <taxon>Paenibacillus</taxon>
    </lineage>
</organism>
<dbReference type="Proteomes" id="UP000693672">
    <property type="component" value="Unassembled WGS sequence"/>
</dbReference>
<evidence type="ECO:0000256" key="8">
    <source>
        <dbReference type="ARBA" id="ARBA00022989"/>
    </source>
</evidence>
<keyword evidence="4 11" id="KW-0812">Transmembrane</keyword>
<evidence type="ECO:0000313" key="13">
    <source>
        <dbReference type="EMBL" id="CAG7644308.1"/>
    </source>
</evidence>
<dbReference type="EC" id="2.7.13.3" evidence="13"/>
<dbReference type="PANTHER" id="PTHR34220">
    <property type="entry name" value="SENSOR HISTIDINE KINASE YPDA"/>
    <property type="match status" value="1"/>
</dbReference>
<dbReference type="GO" id="GO:0005524">
    <property type="term" value="F:ATP binding"/>
    <property type="evidence" value="ECO:0007669"/>
    <property type="project" value="UniProtKB-KW"/>
</dbReference>
<protein>
    <submittedName>
        <fullName evidence="13">Sensor histidine kinase YpdA</fullName>
        <ecNumber evidence="13">2.7.13.3</ecNumber>
    </submittedName>
</protein>
<dbReference type="GO" id="GO:0071555">
    <property type="term" value="P:cell wall organization"/>
    <property type="evidence" value="ECO:0007669"/>
    <property type="project" value="InterPro"/>
</dbReference>
<evidence type="ECO:0000256" key="7">
    <source>
        <dbReference type="ARBA" id="ARBA00022840"/>
    </source>
</evidence>
<keyword evidence="9" id="KW-0902">Two-component regulatory system</keyword>
<dbReference type="InterPro" id="IPR005467">
    <property type="entry name" value="His_kinase_dom"/>
</dbReference>
<gene>
    <name evidence="13" type="primary">ypdA</name>
    <name evidence="13" type="ORF">PAESOLCIP111_04660</name>
</gene>
<evidence type="ECO:0000256" key="5">
    <source>
        <dbReference type="ARBA" id="ARBA00022741"/>
    </source>
</evidence>
<dbReference type="RefSeq" id="WP_218094379.1">
    <property type="nucleotide sequence ID" value="NZ_CAJVAS010000027.1"/>
</dbReference>
<evidence type="ECO:0000256" key="4">
    <source>
        <dbReference type="ARBA" id="ARBA00022692"/>
    </source>
</evidence>
<name>A0A916NKR7_9BACL</name>
<keyword evidence="7" id="KW-0067">ATP-binding</keyword>
<feature type="domain" description="Histidine kinase" evidence="12">
    <location>
        <begin position="476"/>
        <end position="581"/>
    </location>
</feature>
<accession>A0A916NKR7</accession>
<feature type="transmembrane region" description="Helical" evidence="11">
    <location>
        <begin position="116"/>
        <end position="139"/>
    </location>
</feature>